<evidence type="ECO:0000313" key="3">
    <source>
        <dbReference type="Proteomes" id="UP001317870"/>
    </source>
</evidence>
<protein>
    <recommendedName>
        <fullName evidence="4">DUF4236 domain-containing protein</fullName>
    </recommendedName>
</protein>
<feature type="region of interest" description="Disordered" evidence="1">
    <location>
        <begin position="16"/>
        <end position="55"/>
    </location>
</feature>
<proteinExistence type="predicted"/>
<dbReference type="EMBL" id="AP026978">
    <property type="protein sequence ID" value="BDT99417.1"/>
    <property type="molecule type" value="Genomic_DNA"/>
</dbReference>
<evidence type="ECO:0000313" key="2">
    <source>
        <dbReference type="EMBL" id="BDT99417.1"/>
    </source>
</evidence>
<accession>A0ABN6U2G0</accession>
<dbReference type="Proteomes" id="UP001317870">
    <property type="component" value="Chromosome"/>
</dbReference>
<name>A0ABN6U2G0_9NOCA</name>
<gene>
    <name evidence="2" type="ORF">IFM12276_24460</name>
</gene>
<evidence type="ECO:0000256" key="1">
    <source>
        <dbReference type="SAM" id="MobiDB-lite"/>
    </source>
</evidence>
<organism evidence="2 3">
    <name type="scientific">Nocardia sputorum</name>
    <dbReference type="NCBI Taxonomy" id="2984338"/>
    <lineage>
        <taxon>Bacteria</taxon>
        <taxon>Bacillati</taxon>
        <taxon>Actinomycetota</taxon>
        <taxon>Actinomycetes</taxon>
        <taxon>Mycobacteriales</taxon>
        <taxon>Nocardiaceae</taxon>
        <taxon>Nocardia</taxon>
    </lineage>
</organism>
<sequence length="55" mass="6236">MPIGYRQRKSFGPLKLNVTQSGLSSGSIRIGPWSRNSRTKKNRVDLPGPLGWRQR</sequence>
<evidence type="ECO:0008006" key="4">
    <source>
        <dbReference type="Google" id="ProtNLM"/>
    </source>
</evidence>
<reference evidence="2 3" key="1">
    <citation type="submission" date="2022-11" db="EMBL/GenBank/DDBJ databases">
        <title>Genome Sequencing of Nocardia sp. ON39_IFM12276 and assembly.</title>
        <authorList>
            <person name="Shimojima M."/>
            <person name="Toyokawa M."/>
            <person name="Uesaka K."/>
        </authorList>
    </citation>
    <scope>NUCLEOTIDE SEQUENCE [LARGE SCALE GENOMIC DNA]</scope>
    <source>
        <strain evidence="2 3">IFM 12276</strain>
    </source>
</reference>
<feature type="compositionally biased region" description="Polar residues" evidence="1">
    <location>
        <begin position="17"/>
        <end position="27"/>
    </location>
</feature>
<keyword evidence="3" id="KW-1185">Reference proteome</keyword>